<evidence type="ECO:0000313" key="3">
    <source>
        <dbReference type="Proteomes" id="UP000305067"/>
    </source>
</evidence>
<keyword evidence="3" id="KW-1185">Reference proteome</keyword>
<feature type="transmembrane region" description="Helical" evidence="1">
    <location>
        <begin position="43"/>
        <end position="70"/>
    </location>
</feature>
<evidence type="ECO:0000313" key="2">
    <source>
        <dbReference type="EMBL" id="TFL06991.1"/>
    </source>
</evidence>
<evidence type="ECO:0000256" key="1">
    <source>
        <dbReference type="SAM" id="Phobius"/>
    </source>
</evidence>
<dbReference type="Proteomes" id="UP000305067">
    <property type="component" value="Unassembled WGS sequence"/>
</dbReference>
<feature type="transmembrane region" description="Helical" evidence="1">
    <location>
        <begin position="12"/>
        <end position="31"/>
    </location>
</feature>
<accession>A0A5C3R286</accession>
<name>A0A5C3R286_9AGAR</name>
<dbReference type="AlphaFoldDB" id="A0A5C3R286"/>
<keyword evidence="1" id="KW-1133">Transmembrane helix</keyword>
<proteinExistence type="predicted"/>
<keyword evidence="1" id="KW-0812">Transmembrane</keyword>
<reference evidence="2 3" key="1">
    <citation type="journal article" date="2019" name="Nat. Ecol. Evol.">
        <title>Megaphylogeny resolves global patterns of mushroom evolution.</title>
        <authorList>
            <person name="Varga T."/>
            <person name="Krizsan K."/>
            <person name="Foldi C."/>
            <person name="Dima B."/>
            <person name="Sanchez-Garcia M."/>
            <person name="Sanchez-Ramirez S."/>
            <person name="Szollosi G.J."/>
            <person name="Szarkandi J.G."/>
            <person name="Papp V."/>
            <person name="Albert L."/>
            <person name="Andreopoulos W."/>
            <person name="Angelini C."/>
            <person name="Antonin V."/>
            <person name="Barry K.W."/>
            <person name="Bougher N.L."/>
            <person name="Buchanan P."/>
            <person name="Buyck B."/>
            <person name="Bense V."/>
            <person name="Catcheside P."/>
            <person name="Chovatia M."/>
            <person name="Cooper J."/>
            <person name="Damon W."/>
            <person name="Desjardin D."/>
            <person name="Finy P."/>
            <person name="Geml J."/>
            <person name="Haridas S."/>
            <person name="Hughes K."/>
            <person name="Justo A."/>
            <person name="Karasinski D."/>
            <person name="Kautmanova I."/>
            <person name="Kiss B."/>
            <person name="Kocsube S."/>
            <person name="Kotiranta H."/>
            <person name="LaButti K.M."/>
            <person name="Lechner B.E."/>
            <person name="Liimatainen K."/>
            <person name="Lipzen A."/>
            <person name="Lukacs Z."/>
            <person name="Mihaltcheva S."/>
            <person name="Morgado L.N."/>
            <person name="Niskanen T."/>
            <person name="Noordeloos M.E."/>
            <person name="Ohm R.A."/>
            <person name="Ortiz-Santana B."/>
            <person name="Ovrebo C."/>
            <person name="Racz N."/>
            <person name="Riley R."/>
            <person name="Savchenko A."/>
            <person name="Shiryaev A."/>
            <person name="Soop K."/>
            <person name="Spirin V."/>
            <person name="Szebenyi C."/>
            <person name="Tomsovsky M."/>
            <person name="Tulloss R.E."/>
            <person name="Uehling J."/>
            <person name="Grigoriev I.V."/>
            <person name="Vagvolgyi C."/>
            <person name="Papp T."/>
            <person name="Martin F.M."/>
            <person name="Miettinen O."/>
            <person name="Hibbett D.S."/>
            <person name="Nagy L.G."/>
        </authorList>
    </citation>
    <scope>NUCLEOTIDE SEQUENCE [LARGE SCALE GENOMIC DNA]</scope>
    <source>
        <strain evidence="2 3">CBS 309.79</strain>
    </source>
</reference>
<sequence length="141" mass="16277">MLLHVFRLIEIIEILWISCICAILLVVFVILEVCNLFVLGRKISFLMFCVWVIVLKTVVLSACFIFKLVCAFVLDVFIQRQGLRVGVMSTFLVIIVLVGDRYRCYFFVLLLRDWGVVLDVNIGKGLSLQHIRLSILNVWLI</sequence>
<gene>
    <name evidence="2" type="ORF">BDV98DRAFT_5541</name>
</gene>
<dbReference type="EMBL" id="ML178814">
    <property type="protein sequence ID" value="TFL06991.1"/>
    <property type="molecule type" value="Genomic_DNA"/>
</dbReference>
<protein>
    <submittedName>
        <fullName evidence="2">Uncharacterized protein</fullName>
    </submittedName>
</protein>
<organism evidence="2 3">
    <name type="scientific">Pterulicium gracile</name>
    <dbReference type="NCBI Taxonomy" id="1884261"/>
    <lineage>
        <taxon>Eukaryota</taxon>
        <taxon>Fungi</taxon>
        <taxon>Dikarya</taxon>
        <taxon>Basidiomycota</taxon>
        <taxon>Agaricomycotina</taxon>
        <taxon>Agaricomycetes</taxon>
        <taxon>Agaricomycetidae</taxon>
        <taxon>Agaricales</taxon>
        <taxon>Pleurotineae</taxon>
        <taxon>Pterulaceae</taxon>
        <taxon>Pterulicium</taxon>
    </lineage>
</organism>
<keyword evidence="1" id="KW-0472">Membrane</keyword>
<feature type="transmembrane region" description="Helical" evidence="1">
    <location>
        <begin position="82"/>
        <end position="99"/>
    </location>
</feature>